<evidence type="ECO:0000313" key="1">
    <source>
        <dbReference type="EMBL" id="KAH0540996.1"/>
    </source>
</evidence>
<comment type="caution">
    <text evidence="1">The sequence shown here is derived from an EMBL/GenBank/DDBJ whole genome shotgun (WGS) entry which is preliminary data.</text>
</comment>
<proteinExistence type="predicted"/>
<dbReference type="Proteomes" id="UP000826195">
    <property type="component" value="Unassembled WGS sequence"/>
</dbReference>
<organism evidence="1 2">
    <name type="scientific">Cotesia glomerata</name>
    <name type="common">Lepidopteran parasitic wasp</name>
    <name type="synonym">Apanteles glomeratus</name>
    <dbReference type="NCBI Taxonomy" id="32391"/>
    <lineage>
        <taxon>Eukaryota</taxon>
        <taxon>Metazoa</taxon>
        <taxon>Ecdysozoa</taxon>
        <taxon>Arthropoda</taxon>
        <taxon>Hexapoda</taxon>
        <taxon>Insecta</taxon>
        <taxon>Pterygota</taxon>
        <taxon>Neoptera</taxon>
        <taxon>Endopterygota</taxon>
        <taxon>Hymenoptera</taxon>
        <taxon>Apocrita</taxon>
        <taxon>Ichneumonoidea</taxon>
        <taxon>Braconidae</taxon>
        <taxon>Microgastrinae</taxon>
        <taxon>Cotesia</taxon>
    </lineage>
</organism>
<dbReference type="AlphaFoldDB" id="A0AAV7I6X2"/>
<accession>A0AAV7I6X2</accession>
<name>A0AAV7I6X2_COTGL</name>
<evidence type="ECO:0000313" key="2">
    <source>
        <dbReference type="Proteomes" id="UP000826195"/>
    </source>
</evidence>
<protein>
    <submittedName>
        <fullName evidence="1">Uncharacterized protein</fullName>
    </submittedName>
</protein>
<keyword evidence="2" id="KW-1185">Reference proteome</keyword>
<sequence length="192" mass="21891">MRGTVCRGQAFAGNLGAGQLQDRDIDCRLAELSGKAGVHRRVNSRTSTPLISIPNWLWEPAVVPLWNPRCFPAPKTRPICNQTATVHPILPALIEFLFLLLRINPCSCAQTYKCVQAFVAISFCFHLRTSSSTRLLRLELNAHRKSQRYELNRRRTSRGYHYCLAVPYEENHSRLYFEYDSDFSFAGRVMGG</sequence>
<gene>
    <name evidence="1" type="ORF">KQX54_020760</name>
</gene>
<dbReference type="EMBL" id="JAHXZJ010002609">
    <property type="protein sequence ID" value="KAH0540996.1"/>
    <property type="molecule type" value="Genomic_DNA"/>
</dbReference>
<reference evidence="1 2" key="1">
    <citation type="journal article" date="2021" name="J. Hered.">
        <title>A chromosome-level genome assembly of the parasitoid wasp, Cotesia glomerata (Hymenoptera: Braconidae).</title>
        <authorList>
            <person name="Pinto B.J."/>
            <person name="Weis J.J."/>
            <person name="Gamble T."/>
            <person name="Ode P.J."/>
            <person name="Paul R."/>
            <person name="Zaspel J.M."/>
        </authorList>
    </citation>
    <scope>NUCLEOTIDE SEQUENCE [LARGE SCALE GENOMIC DNA]</scope>
    <source>
        <strain evidence="1">CgM1</strain>
    </source>
</reference>